<dbReference type="SUPFAM" id="SSF46689">
    <property type="entry name" value="Homeodomain-like"/>
    <property type="match status" value="2"/>
</dbReference>
<dbReference type="GO" id="GO:0000978">
    <property type="term" value="F:RNA polymerase II cis-regulatory region sequence-specific DNA binding"/>
    <property type="evidence" value="ECO:0007669"/>
    <property type="project" value="TreeGrafter"/>
</dbReference>
<feature type="domain" description="HTH myb-type" evidence="7">
    <location>
        <begin position="10"/>
        <end position="41"/>
    </location>
</feature>
<dbReference type="PANTHER" id="PTHR46621">
    <property type="entry name" value="SNRNA-ACTIVATING PROTEIN COMPLEX SUBUNIT 4"/>
    <property type="match status" value="1"/>
</dbReference>
<dbReference type="OrthoDB" id="2143914at2759"/>
<dbReference type="Gene3D" id="1.10.10.60">
    <property type="entry name" value="Homeodomain-like"/>
    <property type="match status" value="3"/>
</dbReference>
<dbReference type="Pfam" id="PF13921">
    <property type="entry name" value="Myb_DNA-bind_6"/>
    <property type="match status" value="1"/>
</dbReference>
<evidence type="ECO:0008006" key="10">
    <source>
        <dbReference type="Google" id="ProtNLM"/>
    </source>
</evidence>
<feature type="domain" description="HTH myb-type" evidence="7">
    <location>
        <begin position="113"/>
        <end position="162"/>
    </location>
</feature>
<evidence type="ECO:0000256" key="4">
    <source>
        <dbReference type="ARBA" id="ARBA00023242"/>
    </source>
</evidence>
<dbReference type="PROSITE" id="PS50090">
    <property type="entry name" value="MYB_LIKE"/>
    <property type="match status" value="3"/>
</dbReference>
<dbReference type="PANTHER" id="PTHR46621:SF1">
    <property type="entry name" value="SNRNA-ACTIVATING PROTEIN COMPLEX SUBUNIT 4"/>
    <property type="match status" value="1"/>
</dbReference>
<sequence length="541" mass="58783">MSSSAKPEKKWTPQEDEILRAAVAQFGTKNSWQKISERLPGEYPVLSLPKRWIHSLDPQLKKGRWTAAEDTKLKEAIKEHGLQWWKVARQIDGRTDDQCAKRWREKLDPSISRRPWSALEDQTLMDAWRIHGKKWNIISTMLPGRPAVHCRNRYQSLTRVSRRATTSATSGDSSTPVLLASSHGQDDGEDLNRKLSKYDSDSPMMGNRLLPGSSSINSPLDLNGRRPSWQSQGSNADPFLGFQRYPTDPSPSLPFDSPRSSSGLEMSPASHASSSPASSEELQLPSTLGLEYDARMGLHQRNYEESRYKDSSMGIGTYGNDHYPEAIPPIASLPHPSFDGSLLSGPGQDHRRMSFAGMSYPPLLSDTSRGTQAGDNVDVLLQGLSSRWGAEKAVAMSHPSQRLGSFSHLPACPAANGGPCNCESLAGQSSNLRAFMGSAVSRGTAPSPMRGMWPAQPSVGGDQSAFYSPSLGSLRDVSLPGQHRSNESLMHPAASSTAAPFSAFEPGFGLRSATSSPMSNNVGSSDTRGAFLIPQLPVITP</sequence>
<reference evidence="8 9" key="1">
    <citation type="journal article" date="2016" name="Mol. Biol. Evol.">
        <title>Comparative Genomics of Early-Diverging Mushroom-Forming Fungi Provides Insights into the Origins of Lignocellulose Decay Capabilities.</title>
        <authorList>
            <person name="Nagy L.G."/>
            <person name="Riley R."/>
            <person name="Tritt A."/>
            <person name="Adam C."/>
            <person name="Daum C."/>
            <person name="Floudas D."/>
            <person name="Sun H."/>
            <person name="Yadav J.S."/>
            <person name="Pangilinan J."/>
            <person name="Larsson K.H."/>
            <person name="Matsuura K."/>
            <person name="Barry K."/>
            <person name="Labutti K."/>
            <person name="Kuo R."/>
            <person name="Ohm R.A."/>
            <person name="Bhattacharya S.S."/>
            <person name="Shirouzu T."/>
            <person name="Yoshinaga Y."/>
            <person name="Martin F.M."/>
            <person name="Grigoriev I.V."/>
            <person name="Hibbett D.S."/>
        </authorList>
    </citation>
    <scope>NUCLEOTIDE SEQUENCE [LARGE SCALE GENOMIC DNA]</scope>
    <source>
        <strain evidence="8 9">HHB14362 ss-1</strain>
    </source>
</reference>
<feature type="compositionally biased region" description="Low complexity" evidence="5">
    <location>
        <begin position="163"/>
        <end position="175"/>
    </location>
</feature>
<evidence type="ECO:0000256" key="1">
    <source>
        <dbReference type="ARBA" id="ARBA00023015"/>
    </source>
</evidence>
<dbReference type="InterPro" id="IPR051575">
    <property type="entry name" value="Myb-like_DNA-bd"/>
</dbReference>
<evidence type="ECO:0000313" key="9">
    <source>
        <dbReference type="Proteomes" id="UP000076761"/>
    </source>
</evidence>
<dbReference type="GO" id="GO:0042795">
    <property type="term" value="P:snRNA transcription by RNA polymerase II"/>
    <property type="evidence" value="ECO:0007669"/>
    <property type="project" value="TreeGrafter"/>
</dbReference>
<dbReference type="AlphaFoldDB" id="A0A165S7U6"/>
<feature type="domain" description="Myb-like" evidence="6">
    <location>
        <begin position="3"/>
        <end position="56"/>
    </location>
</feature>
<dbReference type="SMART" id="SM00717">
    <property type="entry name" value="SANT"/>
    <property type="match status" value="3"/>
</dbReference>
<feature type="domain" description="HTH myb-type" evidence="7">
    <location>
        <begin position="57"/>
        <end position="111"/>
    </location>
</feature>
<dbReference type="GO" id="GO:0019185">
    <property type="term" value="C:snRNA-activating protein complex"/>
    <property type="evidence" value="ECO:0007669"/>
    <property type="project" value="TreeGrafter"/>
</dbReference>
<dbReference type="GO" id="GO:0001006">
    <property type="term" value="F:RNA polymerase III type 3 promoter sequence-specific DNA binding"/>
    <property type="evidence" value="ECO:0007669"/>
    <property type="project" value="TreeGrafter"/>
</dbReference>
<evidence type="ECO:0000256" key="5">
    <source>
        <dbReference type="SAM" id="MobiDB-lite"/>
    </source>
</evidence>
<evidence type="ECO:0000259" key="7">
    <source>
        <dbReference type="PROSITE" id="PS51294"/>
    </source>
</evidence>
<dbReference type="STRING" id="1314782.A0A165S7U6"/>
<dbReference type="InterPro" id="IPR009057">
    <property type="entry name" value="Homeodomain-like_sf"/>
</dbReference>
<keyword evidence="9" id="KW-1185">Reference proteome</keyword>
<dbReference type="GO" id="GO:0042796">
    <property type="term" value="P:snRNA transcription by RNA polymerase III"/>
    <property type="evidence" value="ECO:0007669"/>
    <property type="project" value="TreeGrafter"/>
</dbReference>
<keyword evidence="2" id="KW-0238">DNA-binding</keyword>
<feature type="compositionally biased region" description="Low complexity" evidence="5">
    <location>
        <begin position="264"/>
        <end position="283"/>
    </location>
</feature>
<dbReference type="InParanoid" id="A0A165S7U6"/>
<dbReference type="Pfam" id="PF00249">
    <property type="entry name" value="Myb_DNA-binding"/>
    <property type="match status" value="1"/>
</dbReference>
<feature type="region of interest" description="Disordered" evidence="5">
    <location>
        <begin position="159"/>
        <end position="283"/>
    </location>
</feature>
<keyword evidence="4" id="KW-0539">Nucleus</keyword>
<evidence type="ECO:0000256" key="2">
    <source>
        <dbReference type="ARBA" id="ARBA00023125"/>
    </source>
</evidence>
<dbReference type="InterPro" id="IPR001005">
    <property type="entry name" value="SANT/Myb"/>
</dbReference>
<proteinExistence type="predicted"/>
<feature type="domain" description="Myb-like" evidence="6">
    <location>
        <begin position="108"/>
        <end position="158"/>
    </location>
</feature>
<feature type="compositionally biased region" description="Basic and acidic residues" evidence="5">
    <location>
        <begin position="184"/>
        <end position="200"/>
    </location>
</feature>
<dbReference type="EMBL" id="KV425575">
    <property type="protein sequence ID" value="KZT24778.1"/>
    <property type="molecule type" value="Genomic_DNA"/>
</dbReference>
<evidence type="ECO:0000256" key="3">
    <source>
        <dbReference type="ARBA" id="ARBA00023163"/>
    </source>
</evidence>
<dbReference type="PROSITE" id="PS51294">
    <property type="entry name" value="HTH_MYB"/>
    <property type="match status" value="3"/>
</dbReference>
<accession>A0A165S7U6</accession>
<keyword evidence="1" id="KW-0805">Transcription regulation</keyword>
<dbReference type="CDD" id="cd00167">
    <property type="entry name" value="SANT"/>
    <property type="match status" value="3"/>
</dbReference>
<keyword evidence="3" id="KW-0804">Transcription</keyword>
<feature type="domain" description="Myb-like" evidence="6">
    <location>
        <begin position="57"/>
        <end position="107"/>
    </location>
</feature>
<dbReference type="Proteomes" id="UP000076761">
    <property type="component" value="Unassembled WGS sequence"/>
</dbReference>
<protein>
    <recommendedName>
        <fullName evidence="10">Homeodomain-like protein</fullName>
    </recommendedName>
</protein>
<gene>
    <name evidence="8" type="ORF">NEOLEDRAFT_1178870</name>
</gene>
<evidence type="ECO:0000259" key="6">
    <source>
        <dbReference type="PROSITE" id="PS50090"/>
    </source>
</evidence>
<name>A0A165S7U6_9AGAM</name>
<evidence type="ECO:0000313" key="8">
    <source>
        <dbReference type="EMBL" id="KZT24778.1"/>
    </source>
</evidence>
<dbReference type="InterPro" id="IPR017930">
    <property type="entry name" value="Myb_dom"/>
</dbReference>
<organism evidence="8 9">
    <name type="scientific">Neolentinus lepideus HHB14362 ss-1</name>
    <dbReference type="NCBI Taxonomy" id="1314782"/>
    <lineage>
        <taxon>Eukaryota</taxon>
        <taxon>Fungi</taxon>
        <taxon>Dikarya</taxon>
        <taxon>Basidiomycota</taxon>
        <taxon>Agaricomycotina</taxon>
        <taxon>Agaricomycetes</taxon>
        <taxon>Gloeophyllales</taxon>
        <taxon>Gloeophyllaceae</taxon>
        <taxon>Neolentinus</taxon>
    </lineage>
</organism>